<reference evidence="1" key="2">
    <citation type="submission" date="2020-10" db="EMBL/GenBank/DDBJ databases">
        <authorList>
            <person name="Cooper E.A."/>
            <person name="Brenton Z.W."/>
            <person name="Flinn B.S."/>
            <person name="Jenkins J."/>
            <person name="Shu S."/>
            <person name="Flowers D."/>
            <person name="Luo F."/>
            <person name="Wang Y."/>
            <person name="Xia P."/>
            <person name="Barry K."/>
            <person name="Daum C."/>
            <person name="Lipzen A."/>
            <person name="Yoshinaga Y."/>
            <person name="Schmutz J."/>
            <person name="Saski C."/>
            <person name="Vermerris W."/>
            <person name="Kresovich S."/>
        </authorList>
    </citation>
    <scope>NUCLEOTIDE SEQUENCE</scope>
</reference>
<evidence type="ECO:0000313" key="2">
    <source>
        <dbReference type="Proteomes" id="UP000807115"/>
    </source>
</evidence>
<organism evidence="1 2">
    <name type="scientific">Sorghum bicolor</name>
    <name type="common">Sorghum</name>
    <name type="synonym">Sorghum vulgare</name>
    <dbReference type="NCBI Taxonomy" id="4558"/>
    <lineage>
        <taxon>Eukaryota</taxon>
        <taxon>Viridiplantae</taxon>
        <taxon>Streptophyta</taxon>
        <taxon>Embryophyta</taxon>
        <taxon>Tracheophyta</taxon>
        <taxon>Spermatophyta</taxon>
        <taxon>Magnoliopsida</taxon>
        <taxon>Liliopsida</taxon>
        <taxon>Poales</taxon>
        <taxon>Poaceae</taxon>
        <taxon>PACMAD clade</taxon>
        <taxon>Panicoideae</taxon>
        <taxon>Andropogonodae</taxon>
        <taxon>Andropogoneae</taxon>
        <taxon>Sorghinae</taxon>
        <taxon>Sorghum</taxon>
    </lineage>
</organism>
<dbReference type="EMBL" id="CM027684">
    <property type="protein sequence ID" value="KAG0529036.1"/>
    <property type="molecule type" value="Genomic_DNA"/>
</dbReference>
<reference evidence="1" key="1">
    <citation type="journal article" date="2019" name="BMC Genomics">
        <title>A new reference genome for Sorghum bicolor reveals high levels of sequence similarity between sweet and grain genotypes: implications for the genetics of sugar metabolism.</title>
        <authorList>
            <person name="Cooper E.A."/>
            <person name="Brenton Z.W."/>
            <person name="Flinn B.S."/>
            <person name="Jenkins J."/>
            <person name="Shu S."/>
            <person name="Flowers D."/>
            <person name="Luo F."/>
            <person name="Wang Y."/>
            <person name="Xia P."/>
            <person name="Barry K."/>
            <person name="Daum C."/>
            <person name="Lipzen A."/>
            <person name="Yoshinaga Y."/>
            <person name="Schmutz J."/>
            <person name="Saski C."/>
            <person name="Vermerris W."/>
            <person name="Kresovich S."/>
        </authorList>
    </citation>
    <scope>NUCLEOTIDE SEQUENCE</scope>
</reference>
<evidence type="ECO:0000313" key="1">
    <source>
        <dbReference type="EMBL" id="KAG0529036.1"/>
    </source>
</evidence>
<proteinExistence type="predicted"/>
<name>A0A921QW88_SORBI</name>
<dbReference type="Proteomes" id="UP000807115">
    <property type="component" value="Chromosome 5"/>
</dbReference>
<comment type="caution">
    <text evidence="1">The sequence shown here is derived from an EMBL/GenBank/DDBJ whole genome shotgun (WGS) entry which is preliminary data.</text>
</comment>
<gene>
    <name evidence="1" type="ORF">BDA96_05G063900</name>
</gene>
<protein>
    <submittedName>
        <fullName evidence="1">Uncharacterized protein</fullName>
    </submittedName>
</protein>
<accession>A0A921QW88</accession>
<dbReference type="AlphaFoldDB" id="A0A921QW88"/>
<sequence length="42" mass="4785">MECLNLPFPQVTILLRFSWPPCRHGARAATPSLMISQGVMWQ</sequence>